<evidence type="ECO:0000256" key="5">
    <source>
        <dbReference type="ARBA" id="ARBA00022512"/>
    </source>
</evidence>
<evidence type="ECO:0000259" key="9">
    <source>
        <dbReference type="Pfam" id="PF01095"/>
    </source>
</evidence>
<reference evidence="10 11" key="1">
    <citation type="journal article" date="2019" name="Plant Biotechnol. J.">
        <title>The red bayberry genome and genetic basis of sex determination.</title>
        <authorList>
            <person name="Jia H.M."/>
            <person name="Jia H.J."/>
            <person name="Cai Q.L."/>
            <person name="Wang Y."/>
            <person name="Zhao H.B."/>
            <person name="Yang W.F."/>
            <person name="Wang G.Y."/>
            <person name="Li Y.H."/>
            <person name="Zhan D.L."/>
            <person name="Shen Y.T."/>
            <person name="Niu Q.F."/>
            <person name="Chang L."/>
            <person name="Qiu J."/>
            <person name="Zhao L."/>
            <person name="Xie H.B."/>
            <person name="Fu W.Y."/>
            <person name="Jin J."/>
            <person name="Li X.W."/>
            <person name="Jiao Y."/>
            <person name="Zhou C.C."/>
            <person name="Tu T."/>
            <person name="Chai C.Y."/>
            <person name="Gao J.L."/>
            <person name="Fan L.J."/>
            <person name="van de Weg E."/>
            <person name="Wang J.Y."/>
            <person name="Gao Z.S."/>
        </authorList>
    </citation>
    <scope>NUCLEOTIDE SEQUENCE [LARGE SCALE GENOMIC DNA]</scope>
    <source>
        <tissue evidence="10">Leaves</tissue>
    </source>
</reference>
<feature type="chain" id="PRO_5025464090" description="pectinesterase" evidence="8">
    <location>
        <begin position="25"/>
        <end position="281"/>
    </location>
</feature>
<evidence type="ECO:0000313" key="10">
    <source>
        <dbReference type="EMBL" id="KAB1199630.1"/>
    </source>
</evidence>
<dbReference type="GO" id="GO:0030599">
    <property type="term" value="F:pectinesterase activity"/>
    <property type="evidence" value="ECO:0007669"/>
    <property type="project" value="UniProtKB-EC"/>
</dbReference>
<evidence type="ECO:0000313" key="11">
    <source>
        <dbReference type="Proteomes" id="UP000516437"/>
    </source>
</evidence>
<evidence type="ECO:0000256" key="7">
    <source>
        <dbReference type="ARBA" id="ARBA00023085"/>
    </source>
</evidence>
<keyword evidence="6" id="KW-0378">Hydrolase</keyword>
<dbReference type="Gene3D" id="2.160.20.10">
    <property type="entry name" value="Single-stranded right-handed beta-helix, Pectin lyase-like"/>
    <property type="match status" value="1"/>
</dbReference>
<dbReference type="AlphaFoldDB" id="A0A6A1UKG8"/>
<dbReference type="PANTHER" id="PTHR31321:SF57">
    <property type="entry name" value="PECTINESTERASE 53-RELATED"/>
    <property type="match status" value="1"/>
</dbReference>
<evidence type="ECO:0000256" key="6">
    <source>
        <dbReference type="ARBA" id="ARBA00022801"/>
    </source>
</evidence>
<comment type="subcellular location">
    <subcellularLocation>
        <location evidence="1">Secreted</location>
        <location evidence="1">Cell wall</location>
    </subcellularLocation>
</comment>
<dbReference type="Pfam" id="PF01095">
    <property type="entry name" value="Pectinesterase"/>
    <property type="match status" value="2"/>
</dbReference>
<feature type="domain" description="Pectinesterase catalytic" evidence="9">
    <location>
        <begin position="208"/>
        <end position="259"/>
    </location>
</feature>
<dbReference type="InterPro" id="IPR011050">
    <property type="entry name" value="Pectin_lyase_fold/virulence"/>
</dbReference>
<name>A0A6A1UKG8_9ROSI</name>
<feature type="signal peptide" evidence="8">
    <location>
        <begin position="1"/>
        <end position="24"/>
    </location>
</feature>
<dbReference type="GO" id="GO:0042545">
    <property type="term" value="P:cell wall modification"/>
    <property type="evidence" value="ECO:0007669"/>
    <property type="project" value="InterPro"/>
</dbReference>
<proteinExistence type="inferred from homology"/>
<sequence length="281" mass="30832">MSRLTHVFYVLLLLLLFNLNPTLCHTKGIRPRNSAGKQLAANATQTQFSEQQFMKWVKFVGSLKHTVFKTAKNKLFPSYTLTVAKNPAAGDFTSIQDAIDSLPFVNLVRVVIKVHAGVYTEKVNVPPLKSFITIEGAGADKTIVQWGDTAQTPGPKGQPMGTYGSATFAVNSPYFIAKNITFKVLPLSLSLRLSSLSLIVVENVTQNTTPVPKPGAIGKQAVAFRISADTASFLGCRFLGAQDTLYDHLGRHYYKDCYMKVLWTSSLATASLFSRDVTCMQ</sequence>
<organism evidence="10 11">
    <name type="scientific">Morella rubra</name>
    <name type="common">Chinese bayberry</name>
    <dbReference type="NCBI Taxonomy" id="262757"/>
    <lineage>
        <taxon>Eukaryota</taxon>
        <taxon>Viridiplantae</taxon>
        <taxon>Streptophyta</taxon>
        <taxon>Embryophyta</taxon>
        <taxon>Tracheophyta</taxon>
        <taxon>Spermatophyta</taxon>
        <taxon>Magnoliopsida</taxon>
        <taxon>eudicotyledons</taxon>
        <taxon>Gunneridae</taxon>
        <taxon>Pentapetalae</taxon>
        <taxon>rosids</taxon>
        <taxon>fabids</taxon>
        <taxon>Fagales</taxon>
        <taxon>Myricaceae</taxon>
        <taxon>Morella</taxon>
    </lineage>
</organism>
<feature type="domain" description="Pectinesterase catalytic" evidence="9">
    <location>
        <begin position="82"/>
        <end position="183"/>
    </location>
</feature>
<comment type="pathway">
    <text evidence="2">Glycan metabolism; pectin degradation; 2-dehydro-3-deoxy-D-gluconate from pectin: step 1/5.</text>
</comment>
<dbReference type="OrthoDB" id="2019149at2759"/>
<keyword evidence="11" id="KW-1185">Reference proteome</keyword>
<protein>
    <recommendedName>
        <fullName evidence="4">pectinesterase</fullName>
        <ecNumber evidence="4">3.1.1.11</ecNumber>
    </recommendedName>
</protein>
<dbReference type="EC" id="3.1.1.11" evidence="4"/>
<keyword evidence="8" id="KW-0732">Signal</keyword>
<gene>
    <name evidence="10" type="ORF">CJ030_MR0G018725</name>
</gene>
<accession>A0A6A1UKG8</accession>
<dbReference type="PANTHER" id="PTHR31321">
    <property type="entry name" value="ACYL-COA THIOESTER HYDROLASE YBHC-RELATED"/>
    <property type="match status" value="1"/>
</dbReference>
<dbReference type="Proteomes" id="UP000516437">
    <property type="component" value="Unassembled WGS sequence"/>
</dbReference>
<keyword evidence="7" id="KW-0063">Aspartyl esterase</keyword>
<comment type="caution">
    <text evidence="10">The sequence shown here is derived from an EMBL/GenBank/DDBJ whole genome shotgun (WGS) entry which is preliminary data.</text>
</comment>
<comment type="similarity">
    <text evidence="3">Belongs to the pectinesterase family.</text>
</comment>
<dbReference type="UniPathway" id="UPA00545">
    <property type="reaction ID" value="UER00823"/>
</dbReference>
<dbReference type="EMBL" id="RXIC02000439">
    <property type="protein sequence ID" value="KAB1199630.1"/>
    <property type="molecule type" value="Genomic_DNA"/>
</dbReference>
<keyword evidence="5" id="KW-0134">Cell wall</keyword>
<keyword evidence="5" id="KW-0964">Secreted</keyword>
<evidence type="ECO:0000256" key="3">
    <source>
        <dbReference type="ARBA" id="ARBA00008891"/>
    </source>
</evidence>
<evidence type="ECO:0000256" key="4">
    <source>
        <dbReference type="ARBA" id="ARBA00013229"/>
    </source>
</evidence>
<evidence type="ECO:0000256" key="2">
    <source>
        <dbReference type="ARBA" id="ARBA00005184"/>
    </source>
</evidence>
<dbReference type="SUPFAM" id="SSF51126">
    <property type="entry name" value="Pectin lyase-like"/>
    <property type="match status" value="1"/>
</dbReference>
<evidence type="ECO:0000256" key="8">
    <source>
        <dbReference type="SAM" id="SignalP"/>
    </source>
</evidence>
<evidence type="ECO:0000256" key="1">
    <source>
        <dbReference type="ARBA" id="ARBA00004191"/>
    </source>
</evidence>
<dbReference type="InterPro" id="IPR000070">
    <property type="entry name" value="Pectinesterase_cat"/>
</dbReference>
<dbReference type="GO" id="GO:0045490">
    <property type="term" value="P:pectin catabolic process"/>
    <property type="evidence" value="ECO:0007669"/>
    <property type="project" value="UniProtKB-UniPathway"/>
</dbReference>
<dbReference type="InterPro" id="IPR012334">
    <property type="entry name" value="Pectin_lyas_fold"/>
</dbReference>